<keyword evidence="1" id="KW-1133">Transmembrane helix</keyword>
<dbReference type="HOGENOM" id="CLU_131050_0_0_1"/>
<proteinExistence type="predicted"/>
<reference evidence="2 3" key="1">
    <citation type="submission" date="2011-08" db="EMBL/GenBank/DDBJ databases">
        <authorList>
            <person name="Liu Z.J."/>
            <person name="Shi F.L."/>
            <person name="Lu J.Q."/>
            <person name="Li M."/>
            <person name="Wang Z.L."/>
        </authorList>
    </citation>
    <scope>NUCLEOTIDE SEQUENCE [LARGE SCALE GENOMIC DNA]</scope>
    <source>
        <strain evidence="2 3">USNM 41457</strain>
    </source>
</reference>
<dbReference type="EMBL" id="AFBI03000055">
    <property type="protein sequence ID" value="EJW02811.1"/>
    <property type="molecule type" value="Genomic_DNA"/>
</dbReference>
<dbReference type="Proteomes" id="UP000003163">
    <property type="component" value="Unassembled WGS sequence"/>
</dbReference>
<dbReference type="VEuPathDB" id="MicrosporidiaDB:EDEG_02807"/>
<feature type="transmembrane region" description="Helical" evidence="1">
    <location>
        <begin position="100"/>
        <end position="119"/>
    </location>
</feature>
<evidence type="ECO:0000313" key="3">
    <source>
        <dbReference type="Proteomes" id="UP000003163"/>
    </source>
</evidence>
<evidence type="ECO:0000256" key="1">
    <source>
        <dbReference type="SAM" id="Phobius"/>
    </source>
</evidence>
<gene>
    <name evidence="2" type="ORF">EDEG_02807</name>
</gene>
<keyword evidence="1" id="KW-0472">Membrane</keyword>
<evidence type="ECO:0000313" key="2">
    <source>
        <dbReference type="EMBL" id="EJW02811.1"/>
    </source>
</evidence>
<sequence>MQTKIDIPVIFQEYNEVTNDSLHETSLDLVNETIKGINLNAISHNKNNNKLLQTQDLQDEKKIYAVILAIALFIATIINFYLLLQAFFTPKKFTASELKLSLLVSGLIGIIILFFACILKLHYFKKSFDQLVPKIQKYDLYYDCYSNGLFNKAGFFCYIV</sequence>
<keyword evidence="1" id="KW-0812">Transmembrane</keyword>
<dbReference type="InParanoid" id="J9D4S2"/>
<reference evidence="3" key="2">
    <citation type="submission" date="2015-07" db="EMBL/GenBank/DDBJ databases">
        <title>Contrasting host-pathogen interactions and genome evolution in two generalist and specialist microsporidian pathogens of mosquitoes.</title>
        <authorList>
            <consortium name="The Broad Institute Genomics Platform"/>
            <consortium name="The Broad Institute Genome Sequencing Center for Infectious Disease"/>
            <person name="Cuomo C.A."/>
            <person name="Sanscrainte N.D."/>
            <person name="Goldberg J.M."/>
            <person name="Heiman D."/>
            <person name="Young S."/>
            <person name="Zeng Q."/>
            <person name="Becnel J.J."/>
            <person name="Birren B.W."/>
        </authorList>
    </citation>
    <scope>NUCLEOTIDE SEQUENCE [LARGE SCALE GENOMIC DNA]</scope>
    <source>
        <strain evidence="3">USNM 41457</strain>
    </source>
</reference>
<keyword evidence="3" id="KW-1185">Reference proteome</keyword>
<accession>J9D4S2</accession>
<feature type="transmembrane region" description="Helical" evidence="1">
    <location>
        <begin position="63"/>
        <end position="88"/>
    </location>
</feature>
<organism evidence="2 3">
    <name type="scientific">Edhazardia aedis (strain USNM 41457)</name>
    <name type="common">Microsporidian parasite</name>
    <dbReference type="NCBI Taxonomy" id="1003232"/>
    <lineage>
        <taxon>Eukaryota</taxon>
        <taxon>Fungi</taxon>
        <taxon>Fungi incertae sedis</taxon>
        <taxon>Microsporidia</taxon>
        <taxon>Edhazardia</taxon>
    </lineage>
</organism>
<dbReference type="AlphaFoldDB" id="J9D4S2"/>
<protein>
    <submittedName>
        <fullName evidence="2">Uncharacterized protein</fullName>
    </submittedName>
</protein>
<comment type="caution">
    <text evidence="2">The sequence shown here is derived from an EMBL/GenBank/DDBJ whole genome shotgun (WGS) entry which is preliminary data.</text>
</comment>
<name>J9D4S2_EDHAE</name>